<keyword evidence="1" id="KW-0812">Transmembrane</keyword>
<evidence type="ECO:0008006" key="4">
    <source>
        <dbReference type="Google" id="ProtNLM"/>
    </source>
</evidence>
<proteinExistence type="predicted"/>
<dbReference type="AlphaFoldDB" id="A0A127FE40"/>
<dbReference type="Proteomes" id="UP000070250">
    <property type="component" value="Chromosome"/>
</dbReference>
<feature type="transmembrane region" description="Helical" evidence="1">
    <location>
        <begin position="6"/>
        <end position="30"/>
    </location>
</feature>
<dbReference type="RefSeq" id="WP_066921825.1">
    <property type="nucleotide sequence ID" value="NZ_CP011971.1"/>
</dbReference>
<reference evidence="2 3" key="1">
    <citation type="submission" date="2015-06" db="EMBL/GenBank/DDBJ databases">
        <title>A Comprehensive Approach to Explore the Metabolic and Phylogenetic Diversity of Bacterial Steroid Degradation in the Environment: Testosterone as an Example.</title>
        <authorList>
            <person name="Yang F.-C."/>
            <person name="Chen Y.-L."/>
            <person name="Yu C.-P."/>
            <person name="Tang S.-L."/>
            <person name="Wang P.-H."/>
            <person name="Ismail W."/>
            <person name="Wang C.-H."/>
            <person name="Yang C.-Y."/>
            <person name="Chiang Y.-R."/>
        </authorList>
    </citation>
    <scope>NUCLEOTIDE SEQUENCE [LARGE SCALE GENOMIC DNA]</scope>
    <source>
        <strain evidence="2 3">DSM 18526</strain>
    </source>
</reference>
<keyword evidence="1" id="KW-1133">Transmembrane helix</keyword>
<evidence type="ECO:0000256" key="1">
    <source>
        <dbReference type="SAM" id="Phobius"/>
    </source>
</evidence>
<keyword evidence="1" id="KW-0472">Membrane</keyword>
<keyword evidence="3" id="KW-1185">Reference proteome</keyword>
<dbReference type="KEGG" id="sdf:ACG33_12995"/>
<feature type="transmembrane region" description="Helical" evidence="1">
    <location>
        <begin position="42"/>
        <end position="63"/>
    </location>
</feature>
<accession>A0A127FE40</accession>
<name>A0A127FE40_STEDE</name>
<dbReference type="InterPro" id="IPR017581">
    <property type="entry name" value="AtpR-like"/>
</dbReference>
<gene>
    <name evidence="2" type="ORF">ACG33_12995</name>
</gene>
<dbReference type="Pfam" id="PF12966">
    <property type="entry name" value="AtpR"/>
    <property type="match status" value="1"/>
</dbReference>
<evidence type="ECO:0000313" key="2">
    <source>
        <dbReference type="EMBL" id="AMN47998.1"/>
    </source>
</evidence>
<sequence length="103" mass="10666">MTSIDWSAIGLGIVAGAVGGALFFTGLALGLHQALRSTRPGVVLLVSAVLRIAAMAALGWLVVVRAGTVALLTFSLAFLVMRILAVALRRRLPAHLLAKPEAP</sequence>
<evidence type="ECO:0000313" key="3">
    <source>
        <dbReference type="Proteomes" id="UP000070250"/>
    </source>
</evidence>
<dbReference type="STRING" id="465721.ACG33_12995"/>
<organism evidence="2 3">
    <name type="scientific">Steroidobacter denitrificans</name>
    <dbReference type="NCBI Taxonomy" id="465721"/>
    <lineage>
        <taxon>Bacteria</taxon>
        <taxon>Pseudomonadati</taxon>
        <taxon>Pseudomonadota</taxon>
        <taxon>Gammaproteobacteria</taxon>
        <taxon>Steroidobacterales</taxon>
        <taxon>Steroidobacteraceae</taxon>
        <taxon>Steroidobacter</taxon>
    </lineage>
</organism>
<feature type="transmembrane region" description="Helical" evidence="1">
    <location>
        <begin position="69"/>
        <end position="88"/>
    </location>
</feature>
<dbReference type="EMBL" id="CP011971">
    <property type="protein sequence ID" value="AMN47998.1"/>
    <property type="molecule type" value="Genomic_DNA"/>
</dbReference>
<protein>
    <recommendedName>
        <fullName evidence="4">ATP synthase subunit AtpR</fullName>
    </recommendedName>
</protein>